<keyword evidence="3" id="KW-1185">Reference proteome</keyword>
<dbReference type="EMBL" id="JACHGK010000007">
    <property type="protein sequence ID" value="MBB6445785.1"/>
    <property type="molecule type" value="Genomic_DNA"/>
</dbReference>
<dbReference type="RefSeq" id="WP_184526138.1">
    <property type="nucleotide sequence ID" value="NZ_JACHGK010000007.1"/>
</dbReference>
<evidence type="ECO:0000313" key="2">
    <source>
        <dbReference type="EMBL" id="MBB6445785.1"/>
    </source>
</evidence>
<dbReference type="InterPro" id="IPR041270">
    <property type="entry name" value="Phage_ABA_S"/>
</dbReference>
<organism evidence="2 3">
    <name type="scientific">Bacillus benzoevorans</name>
    <dbReference type="NCBI Taxonomy" id="1456"/>
    <lineage>
        <taxon>Bacteria</taxon>
        <taxon>Bacillati</taxon>
        <taxon>Bacillota</taxon>
        <taxon>Bacilli</taxon>
        <taxon>Bacillales</taxon>
        <taxon>Bacillaceae</taxon>
        <taxon>Bacillus</taxon>
    </lineage>
</organism>
<gene>
    <name evidence="2" type="ORF">HNR53_002410</name>
</gene>
<name>A0A7X0HRX9_9BACI</name>
<feature type="domain" description="Phage ABA sandwich" evidence="1">
    <location>
        <begin position="6"/>
        <end position="91"/>
    </location>
</feature>
<accession>A0A7X0HRX9</accession>
<dbReference type="Proteomes" id="UP000531594">
    <property type="component" value="Unassembled WGS sequence"/>
</dbReference>
<sequence length="105" mass="12007">MNKTDSIARRILGWKLYSTGKWYNHEKGVFINEQEFQPQSNLDHAMLIVKRLEDYGYQYTLKGDSEVCFDNQFHHSCAAGNTLAEAITNAAHLIADQSSPADEWL</sequence>
<evidence type="ECO:0000313" key="3">
    <source>
        <dbReference type="Proteomes" id="UP000531594"/>
    </source>
</evidence>
<proteinExistence type="predicted"/>
<reference evidence="2 3" key="1">
    <citation type="submission" date="2020-08" db="EMBL/GenBank/DDBJ databases">
        <title>Genomic Encyclopedia of Type Strains, Phase IV (KMG-IV): sequencing the most valuable type-strain genomes for metagenomic binning, comparative biology and taxonomic classification.</title>
        <authorList>
            <person name="Goeker M."/>
        </authorList>
    </citation>
    <scope>NUCLEOTIDE SEQUENCE [LARGE SCALE GENOMIC DNA]</scope>
    <source>
        <strain evidence="2 3">DSM 5391</strain>
    </source>
</reference>
<dbReference type="Pfam" id="PF18066">
    <property type="entry name" value="Phage_ABA_S"/>
    <property type="match status" value="1"/>
</dbReference>
<evidence type="ECO:0000259" key="1">
    <source>
        <dbReference type="Pfam" id="PF18066"/>
    </source>
</evidence>
<protein>
    <recommendedName>
        <fullName evidence="1">Phage ABA sandwich domain-containing protein</fullName>
    </recommendedName>
</protein>
<comment type="caution">
    <text evidence="2">The sequence shown here is derived from an EMBL/GenBank/DDBJ whole genome shotgun (WGS) entry which is preliminary data.</text>
</comment>
<dbReference type="AlphaFoldDB" id="A0A7X0HRX9"/>